<name>A0A8T3VQS1_METOL</name>
<evidence type="ECO:0000313" key="1">
    <source>
        <dbReference type="EMBL" id="MBE6511661.1"/>
    </source>
</evidence>
<evidence type="ECO:0000313" key="2">
    <source>
        <dbReference type="Proteomes" id="UP000732619"/>
    </source>
</evidence>
<dbReference type="Proteomes" id="UP000732619">
    <property type="component" value="Unassembled WGS sequence"/>
</dbReference>
<reference evidence="1" key="1">
    <citation type="submission" date="2019-04" db="EMBL/GenBank/DDBJ databases">
        <title>Evolution of Biomass-Degrading Anaerobic Consortia Revealed by Metagenomics.</title>
        <authorList>
            <person name="Peng X."/>
        </authorList>
    </citation>
    <scope>NUCLEOTIDE SEQUENCE</scope>
    <source>
        <strain evidence="1">SIG14</strain>
    </source>
</reference>
<proteinExistence type="predicted"/>
<dbReference type="EMBL" id="SUTG01000002">
    <property type="protein sequence ID" value="MBE6511661.1"/>
    <property type="molecule type" value="Genomic_DNA"/>
</dbReference>
<dbReference type="Pfam" id="PF02596">
    <property type="entry name" value="DUF169"/>
    <property type="match status" value="1"/>
</dbReference>
<protein>
    <submittedName>
        <fullName evidence="1">Uncharacterized protein</fullName>
    </submittedName>
</protein>
<organism evidence="1 2">
    <name type="scientific">Methanobrevibacter olleyae</name>
    <dbReference type="NCBI Taxonomy" id="294671"/>
    <lineage>
        <taxon>Archaea</taxon>
        <taxon>Methanobacteriati</taxon>
        <taxon>Methanobacteriota</taxon>
        <taxon>Methanomada group</taxon>
        <taxon>Methanobacteria</taxon>
        <taxon>Methanobacteriales</taxon>
        <taxon>Methanobacteriaceae</taxon>
        <taxon>Methanobrevibacter</taxon>
    </lineage>
</organism>
<accession>A0A8T3VQS1</accession>
<dbReference type="AlphaFoldDB" id="A0A8T3VQS1"/>
<gene>
    <name evidence="1" type="ORF">E7Z75_00720</name>
</gene>
<dbReference type="InterPro" id="IPR003748">
    <property type="entry name" value="DUF169"/>
</dbReference>
<comment type="caution">
    <text evidence="1">The sequence shown here is derived from an EMBL/GenBank/DDBJ whole genome shotgun (WGS) entry which is preliminary data.</text>
</comment>
<sequence length="269" mass="30261">MEFNIVKELNGRFNPIVLLKADEKPEDALAPKAGRGGCVMSLVAQTIAKRKITAFGRENITCGGVSAGFGWGTGFKTDEDREFQATFLSLGAESAKDKEAFLHRLSFMPKPTQEMFKKGERIFSDFDTAYENIKNRPLYDEGEYVVFKPIELLGEGELPDSVVFTLNTMELSAILQLNGSFRAESAHIMTPQASACQAIGAFTFEQNDSDDPVPVLSPLDFAARAHMRRLIPDEYMNLSMPWKLFLKLEELSKRSVFQTHFWDDFGNKY</sequence>